<gene>
    <name evidence="1" type="primary">P0693B08.36</name>
</gene>
<name>Q5NBF1_ORYSJ</name>
<evidence type="ECO:0000313" key="1">
    <source>
        <dbReference type="EMBL" id="BAD81205.1"/>
    </source>
</evidence>
<dbReference type="Proteomes" id="UP000817658">
    <property type="component" value="Chromosome 1"/>
</dbReference>
<protein>
    <submittedName>
        <fullName evidence="1">Uncharacterized protein</fullName>
    </submittedName>
</protein>
<dbReference type="AlphaFoldDB" id="Q5NBF1"/>
<proteinExistence type="predicted"/>
<sequence>MARGALRRPHRRRIRRIVPIAGEFIYRLDAPPPSSTCSSTAPQRVTPIAGEFVHPASVADEFIPMLMMSAEASS</sequence>
<dbReference type="EMBL" id="AP001081">
    <property type="protein sequence ID" value="BAD81205.1"/>
    <property type="molecule type" value="Genomic_DNA"/>
</dbReference>
<accession>Q5NBF1</accession>
<organism evidence="1">
    <name type="scientific">Oryza sativa subsp. japonica</name>
    <name type="common">Rice</name>
    <dbReference type="NCBI Taxonomy" id="39947"/>
    <lineage>
        <taxon>Eukaryota</taxon>
        <taxon>Viridiplantae</taxon>
        <taxon>Streptophyta</taxon>
        <taxon>Embryophyta</taxon>
        <taxon>Tracheophyta</taxon>
        <taxon>Spermatophyta</taxon>
        <taxon>Magnoliopsida</taxon>
        <taxon>Liliopsida</taxon>
        <taxon>Poales</taxon>
        <taxon>Poaceae</taxon>
        <taxon>BOP clade</taxon>
        <taxon>Oryzoideae</taxon>
        <taxon>Oryzeae</taxon>
        <taxon>Oryzinae</taxon>
        <taxon>Oryza</taxon>
        <taxon>Oryza sativa</taxon>
    </lineage>
</organism>
<reference evidence="1" key="1">
    <citation type="journal article" date="2002" name="Nature">
        <title>The genome sequence and structure of rice chromosome 1.</title>
        <authorList>
            <person name="Sasaki T."/>
            <person name="Matsumoto T."/>
            <person name="Yamamoto K."/>
            <person name="Sakata K."/>
            <person name="Baba T."/>
            <person name="Katayose Y."/>
            <person name="Wu J."/>
            <person name="Niimura Y."/>
            <person name="Cheng Z."/>
            <person name="Nagamura Y."/>
            <person name="Antonio B.A."/>
            <person name="Kanamori H."/>
            <person name="Hosokawa S."/>
            <person name="Masukawa M."/>
            <person name="Arikawa K."/>
            <person name="Chiden Y."/>
            <person name="Hayashi M."/>
            <person name="Okamoto M."/>
            <person name="Ando T."/>
            <person name="Aoki H."/>
            <person name="Arita K."/>
            <person name="Hamada M."/>
            <person name="Harada C."/>
            <person name="Hijishita S."/>
            <person name="Honda M."/>
            <person name="Ichikawa Y."/>
            <person name="Idonuma A."/>
            <person name="Iijima M."/>
            <person name="Ikeda M."/>
            <person name="Ikeno M."/>
            <person name="Itoh S."/>
            <person name="Itoh T."/>
            <person name="Itoh Y."/>
            <person name="Itoh Y."/>
            <person name="Iwabuchi A."/>
            <person name="Kamiya K."/>
            <person name="Karasawa W."/>
            <person name="Katagiri S."/>
            <person name="Kikuta A."/>
            <person name="Kobayashi N."/>
            <person name="Kono I."/>
            <person name="Machita K."/>
            <person name="Maehara T."/>
            <person name="Mizuno H."/>
            <person name="Mizubayashi T."/>
            <person name="Mukai Y."/>
            <person name="Nagasaki H."/>
            <person name="Nakashima M."/>
            <person name="Nakama Y."/>
            <person name="Nakamichi Y."/>
            <person name="Nakamura M."/>
            <person name="Namiki N."/>
            <person name="Negishi M."/>
            <person name="Ohta I."/>
            <person name="Ono N."/>
            <person name="Saji S."/>
            <person name="Sakai K."/>
            <person name="Shibata M."/>
            <person name="Shimokawa T."/>
            <person name="Shomura A."/>
            <person name="Song J."/>
            <person name="Takazaki Y."/>
            <person name="Terasawa K."/>
            <person name="Tsuji K."/>
            <person name="Waki K."/>
            <person name="Yamagata H."/>
            <person name="Yamane H."/>
            <person name="Yoshiki S."/>
            <person name="Yoshihara R."/>
            <person name="Yukawa K."/>
            <person name="Zhong H."/>
            <person name="Iwama H."/>
            <person name="Endo T."/>
            <person name="Ito H."/>
            <person name="Hahn J.H."/>
            <person name="Kim H.I."/>
            <person name="Eun M.Y."/>
            <person name="Yano M."/>
            <person name="Jiang J."/>
            <person name="Gojobori T."/>
        </authorList>
    </citation>
    <scope>NUCLEOTIDE SEQUENCE [LARGE SCALE GENOMIC DNA]</scope>
</reference>